<sequence>YNVQFGFACINEKQKSKQCEDYQVILTCPSDFCKGCRTAWFNVDEPTGRGDYETLVQLQALYPGQVCPRPVAIEAMTASGVPAHRTGDVFQTYDATFGFACVNAEQPGGKLCQDYRVRLVCPLTFCSA</sequence>
<dbReference type="InterPro" id="IPR039675">
    <property type="entry name" value="CILP1/CILP2"/>
</dbReference>
<keyword evidence="7" id="KW-1185">Reference proteome</keyword>
<proteinExistence type="predicted"/>
<comment type="caution">
    <text evidence="6">The sequence shown here is derived from an EMBL/GenBank/DDBJ whole genome shotgun (WGS) entry which is preliminary data.</text>
</comment>
<organism evidence="6 7">
    <name type="scientific">Menidia menidia</name>
    <name type="common">Atlantic silverside</name>
    <dbReference type="NCBI Taxonomy" id="238744"/>
    <lineage>
        <taxon>Eukaryota</taxon>
        <taxon>Metazoa</taxon>
        <taxon>Chordata</taxon>
        <taxon>Craniata</taxon>
        <taxon>Vertebrata</taxon>
        <taxon>Euteleostomi</taxon>
        <taxon>Actinopterygii</taxon>
        <taxon>Neopterygii</taxon>
        <taxon>Teleostei</taxon>
        <taxon>Neoteleostei</taxon>
        <taxon>Acanthomorphata</taxon>
        <taxon>Ovalentaria</taxon>
        <taxon>Atherinomorphae</taxon>
        <taxon>Atheriniformes</taxon>
        <taxon>Atherinopsidae</taxon>
        <taxon>Menidiinae</taxon>
        <taxon>Menidia</taxon>
    </lineage>
</organism>
<evidence type="ECO:0000259" key="5">
    <source>
        <dbReference type="Pfam" id="PF13330"/>
    </source>
</evidence>
<dbReference type="OrthoDB" id="10018712at2759"/>
<evidence type="ECO:0000256" key="1">
    <source>
        <dbReference type="ARBA" id="ARBA00004613"/>
    </source>
</evidence>
<comment type="subcellular location">
    <subcellularLocation>
        <location evidence="1">Secreted</location>
    </subcellularLocation>
</comment>
<keyword evidence="4" id="KW-0325">Glycoprotein</keyword>
<gene>
    <name evidence="6" type="ORF">MMEN_LOCUS22066</name>
</gene>
<dbReference type="AlphaFoldDB" id="A0A8S4C0Q1"/>
<evidence type="ECO:0000313" key="7">
    <source>
        <dbReference type="Proteomes" id="UP000677803"/>
    </source>
</evidence>
<dbReference type="PANTHER" id="PTHR15031:SF4">
    <property type="entry name" value="CARTILAGE INTERMEDIATE LAYER PROTEIN 1"/>
    <property type="match status" value="1"/>
</dbReference>
<reference evidence="6" key="1">
    <citation type="submission" date="2021-05" db="EMBL/GenBank/DDBJ databases">
        <authorList>
            <person name="Tigano A."/>
        </authorList>
    </citation>
    <scope>NUCLEOTIDE SEQUENCE</scope>
</reference>
<name>A0A8S4C0Q1_9TELE</name>
<feature type="domain" description="WxxW" evidence="5">
    <location>
        <begin position="2"/>
        <end position="28"/>
    </location>
</feature>
<feature type="non-terminal residue" evidence="6">
    <location>
        <position position="1"/>
    </location>
</feature>
<keyword evidence="2" id="KW-0964">Secreted</keyword>
<dbReference type="InterPro" id="IPR025155">
    <property type="entry name" value="WxxW_domain"/>
</dbReference>
<dbReference type="PANTHER" id="PTHR15031">
    <property type="entry name" value="CARTILAGE INTERMEDIATE LAYER PROTEIN CLIP"/>
    <property type="match status" value="1"/>
</dbReference>
<dbReference type="EMBL" id="CAJRST010041110">
    <property type="protein sequence ID" value="CAG6021863.1"/>
    <property type="molecule type" value="Genomic_DNA"/>
</dbReference>
<dbReference type="Pfam" id="PF13330">
    <property type="entry name" value="Mucin2_WxxW"/>
    <property type="match status" value="2"/>
</dbReference>
<feature type="non-terminal residue" evidence="6">
    <location>
        <position position="128"/>
    </location>
</feature>
<evidence type="ECO:0000256" key="3">
    <source>
        <dbReference type="ARBA" id="ARBA00022729"/>
    </source>
</evidence>
<dbReference type="GO" id="GO:0005576">
    <property type="term" value="C:extracellular region"/>
    <property type="evidence" value="ECO:0007669"/>
    <property type="project" value="UniProtKB-SubCell"/>
</dbReference>
<evidence type="ECO:0000256" key="4">
    <source>
        <dbReference type="ARBA" id="ARBA00023180"/>
    </source>
</evidence>
<keyword evidence="3" id="KW-0732">Signal</keyword>
<evidence type="ECO:0000313" key="6">
    <source>
        <dbReference type="EMBL" id="CAG6021863.1"/>
    </source>
</evidence>
<evidence type="ECO:0000256" key="2">
    <source>
        <dbReference type="ARBA" id="ARBA00022525"/>
    </source>
</evidence>
<dbReference type="Proteomes" id="UP000677803">
    <property type="component" value="Unassembled WGS sequence"/>
</dbReference>
<feature type="domain" description="WxxW" evidence="5">
    <location>
        <begin position="38"/>
        <end position="121"/>
    </location>
</feature>
<accession>A0A8S4C0Q1</accession>
<protein>
    <submittedName>
        <fullName evidence="6">(Atlantic silverside) hypothetical protein</fullName>
    </submittedName>
</protein>